<dbReference type="InterPro" id="IPR022432">
    <property type="entry name" value="MqnE"/>
</dbReference>
<protein>
    <recommendedName>
        <fullName evidence="6">Aminodeoxyfutalosine synthase</fullName>
        <shortName evidence="6">AFL synthase</shortName>
        <shortName evidence="6">Aminofutalosine synthase</shortName>
        <ecNumber evidence="6">2.5.1.120</ecNumber>
    </recommendedName>
    <alternativeName>
        <fullName evidence="6">Menaquinone biosynthetic enzyme MqnE</fullName>
    </alternativeName>
</protein>
<dbReference type="NCBIfam" id="TIGR00423">
    <property type="entry name" value="CofH family radical SAM protein"/>
    <property type="match status" value="1"/>
</dbReference>
<comment type="function">
    <text evidence="6">Radical SAM enzyme that catalyzes the addition of the adenosyl radical to the double bond of 3-[(1-carboxyvinyl)oxy]benzoate, leading to aminodeoxyfutalosine (AFL), a key intermediate in the formation of menaquinone (MK, vitamin K2) from chorismate.</text>
</comment>
<dbReference type="SFLD" id="SFLDG01064">
    <property type="entry name" value="F420__menaquinone_cofactor_bio"/>
    <property type="match status" value="2"/>
</dbReference>
<dbReference type="SMART" id="SM00729">
    <property type="entry name" value="Elp3"/>
    <property type="match status" value="1"/>
</dbReference>
<dbReference type="InterPro" id="IPR020050">
    <property type="entry name" value="FO_synthase_su2"/>
</dbReference>
<evidence type="ECO:0000313" key="8">
    <source>
        <dbReference type="EMBL" id="QUV94391.1"/>
    </source>
</evidence>
<dbReference type="SFLD" id="SFLDG01082">
    <property type="entry name" value="B12-binding_domain_containing"/>
    <property type="match status" value="1"/>
</dbReference>
<dbReference type="PIRSF" id="PIRSF004762">
    <property type="entry name" value="CHP00423"/>
    <property type="match status" value="1"/>
</dbReference>
<keyword evidence="5 6" id="KW-0411">Iron-sulfur</keyword>
<comment type="cofactor">
    <cofactor evidence="6">
        <name>[4Fe-4S] cluster</name>
        <dbReference type="ChEBI" id="CHEBI:49883"/>
    </cofactor>
    <text evidence="6">Binds 1 [4Fe-4S] cluster. The cluster is coordinated with 3 cysteines and an exchangeable S-adenosyl-L-methionine.</text>
</comment>
<dbReference type="InterPro" id="IPR034405">
    <property type="entry name" value="F420"/>
</dbReference>
<dbReference type="PANTHER" id="PTHR43076">
    <property type="entry name" value="FO SYNTHASE (COFH)"/>
    <property type="match status" value="1"/>
</dbReference>
<evidence type="ECO:0000256" key="5">
    <source>
        <dbReference type="ARBA" id="ARBA00023014"/>
    </source>
</evidence>
<comment type="catalytic activity">
    <reaction evidence="6">
        <text>3-[(1-carboxyvinyl)-oxy]benzoate + S-adenosyl-L-methionine + H2O = 6-amino-6-deoxyfutalosine + hydrogencarbonate + L-methionine + H(+)</text>
        <dbReference type="Rhea" id="RHEA:33075"/>
        <dbReference type="ChEBI" id="CHEBI:15377"/>
        <dbReference type="ChEBI" id="CHEBI:15378"/>
        <dbReference type="ChEBI" id="CHEBI:17544"/>
        <dbReference type="ChEBI" id="CHEBI:57844"/>
        <dbReference type="ChEBI" id="CHEBI:59789"/>
        <dbReference type="ChEBI" id="CHEBI:64286"/>
        <dbReference type="ChEBI" id="CHEBI:76981"/>
        <dbReference type="EC" id="2.5.1.120"/>
    </reaction>
</comment>
<feature type="binding site" evidence="6">
    <location>
        <position position="73"/>
    </location>
    <ligand>
        <name>[4Fe-4S] cluster</name>
        <dbReference type="ChEBI" id="CHEBI:49883"/>
        <note>4Fe-4S-S-AdoMet</note>
    </ligand>
</feature>
<dbReference type="PROSITE" id="PS51918">
    <property type="entry name" value="RADICAL_SAM"/>
    <property type="match status" value="1"/>
</dbReference>
<dbReference type="Gene3D" id="3.20.20.70">
    <property type="entry name" value="Aldolase class I"/>
    <property type="match status" value="1"/>
</dbReference>
<feature type="domain" description="Radical SAM core" evidence="7">
    <location>
        <begin position="52"/>
        <end position="285"/>
    </location>
</feature>
<gene>
    <name evidence="6 8" type="primary">mqnE</name>
    <name evidence="8" type="ORF">J8C05_02795</name>
</gene>
<keyword evidence="2 6" id="KW-0949">S-adenosyl-L-methionine</keyword>
<dbReference type="Pfam" id="PF19288">
    <property type="entry name" value="CofH_C"/>
    <property type="match status" value="1"/>
</dbReference>
<name>A0ABX8B498_9BACT</name>
<keyword evidence="9" id="KW-1185">Reference proteome</keyword>
<evidence type="ECO:0000256" key="2">
    <source>
        <dbReference type="ARBA" id="ARBA00022691"/>
    </source>
</evidence>
<dbReference type="RefSeq" id="WP_211422687.1">
    <property type="nucleotide sequence ID" value="NZ_CP072642.1"/>
</dbReference>
<dbReference type="Pfam" id="PF04055">
    <property type="entry name" value="Radical_SAM"/>
    <property type="match status" value="1"/>
</dbReference>
<dbReference type="EMBL" id="CP072642">
    <property type="protein sequence ID" value="QUV94391.1"/>
    <property type="molecule type" value="Genomic_DNA"/>
</dbReference>
<dbReference type="EC" id="2.5.1.120" evidence="6"/>
<dbReference type="InterPro" id="IPR013785">
    <property type="entry name" value="Aldolase_TIM"/>
</dbReference>
<organism evidence="8 9">
    <name type="scientific">Chloracidobacterium sp. N</name>
    <dbReference type="NCBI Taxonomy" id="2821540"/>
    <lineage>
        <taxon>Bacteria</taxon>
        <taxon>Pseudomonadati</taxon>
        <taxon>Acidobacteriota</taxon>
        <taxon>Terriglobia</taxon>
        <taxon>Terriglobales</taxon>
        <taxon>Acidobacteriaceae</taxon>
        <taxon>Chloracidobacterium</taxon>
        <taxon>Chloracidobacterium aggregatum</taxon>
    </lineage>
</organism>
<dbReference type="Proteomes" id="UP000677668">
    <property type="component" value="Chromosome 1"/>
</dbReference>
<evidence type="ECO:0000256" key="4">
    <source>
        <dbReference type="ARBA" id="ARBA00023004"/>
    </source>
</evidence>
<dbReference type="HAMAP" id="MF_00993">
    <property type="entry name" value="MqnE"/>
    <property type="match status" value="1"/>
</dbReference>
<dbReference type="InterPro" id="IPR006638">
    <property type="entry name" value="Elp3/MiaA/NifB-like_rSAM"/>
</dbReference>
<keyword evidence="6" id="KW-0808">Transferase</keyword>
<dbReference type="SFLD" id="SFLDF00342">
    <property type="entry name" value="cyclic_dehypoxanthine_futalosi"/>
    <property type="match status" value="1"/>
</dbReference>
<keyword evidence="3 6" id="KW-0479">Metal-binding</keyword>
<reference evidence="8 9" key="1">
    <citation type="submission" date="2021-03" db="EMBL/GenBank/DDBJ databases">
        <title>Genomic and phenotypic characterization of Chloracidobacterium isolates provides evidence for multiple species.</title>
        <authorList>
            <person name="Saini M.K."/>
            <person name="Costas A.M.G."/>
            <person name="Tank M."/>
            <person name="Bryant D.A."/>
        </authorList>
    </citation>
    <scope>NUCLEOTIDE SEQUENCE [LARGE SCALE GENOMIC DNA]</scope>
    <source>
        <strain evidence="8 9">N</strain>
    </source>
</reference>
<evidence type="ECO:0000256" key="1">
    <source>
        <dbReference type="ARBA" id="ARBA00022485"/>
    </source>
</evidence>
<dbReference type="SFLD" id="SFLDS00029">
    <property type="entry name" value="Radical_SAM"/>
    <property type="match status" value="2"/>
</dbReference>
<dbReference type="CDD" id="cd01335">
    <property type="entry name" value="Radical_SAM"/>
    <property type="match status" value="1"/>
</dbReference>
<dbReference type="SUPFAM" id="SSF102114">
    <property type="entry name" value="Radical SAM enzymes"/>
    <property type="match status" value="1"/>
</dbReference>
<dbReference type="PANTHER" id="PTHR43076:SF7">
    <property type="entry name" value="AMINODEOXYFUTALOSINE SYNTHASE"/>
    <property type="match status" value="1"/>
</dbReference>
<dbReference type="InterPro" id="IPR007197">
    <property type="entry name" value="rSAM"/>
</dbReference>
<dbReference type="SFLD" id="SFLDG01389">
    <property type="entry name" value="menaquinone_synthsis_involved"/>
    <property type="match status" value="2"/>
</dbReference>
<comment type="pathway">
    <text evidence="6">Quinol/quinone metabolism; menaquinone biosynthesis.</text>
</comment>
<evidence type="ECO:0000256" key="3">
    <source>
        <dbReference type="ARBA" id="ARBA00022723"/>
    </source>
</evidence>
<dbReference type="NCBIfam" id="TIGR03700">
    <property type="entry name" value="mena_SCO4494"/>
    <property type="match status" value="1"/>
</dbReference>
<dbReference type="SFLD" id="SFLDF00343">
    <property type="entry name" value="aminofutalosine_synthase_(mqnE"/>
    <property type="match status" value="1"/>
</dbReference>
<feature type="binding site" evidence="6">
    <location>
        <position position="66"/>
    </location>
    <ligand>
        <name>[4Fe-4S] cluster</name>
        <dbReference type="ChEBI" id="CHEBI:49883"/>
        <note>4Fe-4S-S-AdoMet</note>
    </ligand>
</feature>
<evidence type="ECO:0000256" key="6">
    <source>
        <dbReference type="HAMAP-Rule" id="MF_00993"/>
    </source>
</evidence>
<comment type="similarity">
    <text evidence="6">Belongs to the radical SAM superfamily. MqnE family.</text>
</comment>
<sequence>MTSDPILRIAEKVQAGERLSFDDGVALFETRSVALLGHLAHTVRRARHGNVAYYNVNHHLNPTNVCYWDCTFCSFYRKPGQEGAYTYTIEQAIAEVRPYYEAGITEVHIVGGLHPTLKFDYYLDLLRGLKSAFPNVHLKAFTMVELDHFKRITRLSDEEVIERLREAGLDSCPGGGAEIFAEHIREKICRHKCDSQRWLDMARAVHRQGIRSNATMLYGHIESYADRVDHMLRLRDLQDETGGFQCFIPLAFYPEHTELAHLPGPTAVDSLKTIAVSRLMLDNFDHIKAYWVMLGRQTAQMALHFGADDLDGTVSGGGPLVATYSADGRDRCMTTREEVVSLIRDAGFEPVERDTLYQPVVRETTAAMV</sequence>
<keyword evidence="6" id="KW-0474">Menaquinone biosynthesis</keyword>
<keyword evidence="4 6" id="KW-0408">Iron</keyword>
<feature type="binding site" evidence="6">
    <location>
        <position position="70"/>
    </location>
    <ligand>
        <name>[4Fe-4S] cluster</name>
        <dbReference type="ChEBI" id="CHEBI:49883"/>
        <note>4Fe-4S-S-AdoMet</note>
    </ligand>
</feature>
<evidence type="ECO:0000259" key="7">
    <source>
        <dbReference type="PROSITE" id="PS51918"/>
    </source>
</evidence>
<accession>A0ABX8B498</accession>
<dbReference type="InterPro" id="IPR045567">
    <property type="entry name" value="CofH/MnqC-like_C"/>
</dbReference>
<keyword evidence="1 6" id="KW-0004">4Fe-4S</keyword>
<evidence type="ECO:0000313" key="9">
    <source>
        <dbReference type="Proteomes" id="UP000677668"/>
    </source>
</evidence>
<proteinExistence type="inferred from homology"/>
<dbReference type="InterPro" id="IPR058240">
    <property type="entry name" value="rSAM_sf"/>
</dbReference>